<organism evidence="3 4">
    <name type="scientific">Roseomonas alba</name>
    <dbReference type="NCBI Taxonomy" id="2846776"/>
    <lineage>
        <taxon>Bacteria</taxon>
        <taxon>Pseudomonadati</taxon>
        <taxon>Pseudomonadota</taxon>
        <taxon>Alphaproteobacteria</taxon>
        <taxon>Acetobacterales</taxon>
        <taxon>Roseomonadaceae</taxon>
        <taxon>Roseomonas</taxon>
    </lineage>
</organism>
<dbReference type="PROSITE" id="PS00018">
    <property type="entry name" value="EF_HAND_1"/>
    <property type="match status" value="1"/>
</dbReference>
<evidence type="ECO:0000256" key="2">
    <source>
        <dbReference type="ARBA" id="ARBA00022525"/>
    </source>
</evidence>
<protein>
    <recommendedName>
        <fullName evidence="5">Calcium-binding protein</fullName>
    </recommendedName>
</protein>
<sequence length="1451" mass="144381">MDLIFGSESDDTITSAINSTGGTPASNQDDYLLGLGGADLLAGGLGADMLNGGDGADTLRGEAGGDYLYGGADADSLAGGAGDDVIEGDAGQDTYLGGSGADTFYVTYDNIGTIVSSPDLIQDFNPGEGDRLGINDYDGLYAVPTSPDASVLLPLYWRGATGAVTALAPGQVLPGTAPTDGIAAYWVPRVTGGGWVVADIDRNGILDSADLAVRVMTAGAASIGISDFVPGTFALEDGATMATIIGTSGNDTILPGNVSPGVTGGTPGTAGDSILGLGGNDILDGGIGNDQLFGGEGFDQLTGGLGDDTLVGGIGEDWFRGGAGNDSMVGGGDQGDVAMFNTDGLGAVTIDLGTGIATGQGNDTLVGINNLHGSNFGDSIVGSTANQYVFGRAGADTIRGMDGSDNLIGGSGNDLLDGGGGSDNVSYMADAFDGGGAPTRGAFINLGTTKLTIIGGESVDGLRAIDNWGHLDTLAGFENATGSSFADVMGGSDVANSLYGDVGDDSIFAFGGDDFLRGGFGNDLINGGAGFDNASYTGDGSPITASVYYNGVGGHNATVSSAEGVDTLREIEAISGTNGGDFIQIFSVDGPASFQARGYGGNDTIVGMPDRNFSIFADYRVSGVTSGIVVDLSTGIVANDGFGGQDSLVNIAVVRGTDLGDSIFGSDGNERFRGRGGNDWLDGRGGTGDQLDYTQSAAAVSVNLATHRAQDGEGGIDTIYGFEDIRTTNLNDTLIGSAYSDYFAPFGGNDTIDGGGGQDRVGYGFGQGNVAAPTKGVTVNLVTGVAKDGWGGTDKLISIERINGTNFADSILGGAESNRFRGDAGNDTLNGGLGGDYAEYSSATTGATVDLTTGIAQDGLGGTDRLISIENAIGGNYADRLTGVAQLGRTTSLLRGGGGNDTLVGINGEYVLADYSDQTAGLLVRLATGKVADSRGGTDTLINIRGVSLFGDFADTIVGTAANEWIAPSEGADSINAGGGFDIIAYGGLDSGGVSVNLVTSRARDTGGDVDTIIGFEGVSTSFGADTIVGTALANLIAPGAGADSVNGGAGQDTISYSHGFAPNGVQFTANEAGDRAAVLGVTINLGTLRATDYGGAIDTIIGFEHAIGSTVADKVTGNGVANYLGGAEGNDTLTGLAGNDTLDGGDGNDRMIGGLHDDTYIVNAALDVVVEAANQGTDTVRTTLATYTLAANIENLIATNTVAHKFTGNGLNNAITGGAGADTISGLAGADTLDGGAGIDRLLGGLGDDFYVLTPGDVVVEVVNQGSDTVQTSSGAYTLVAHIETLLLTGSATNGTGNGLANTLIGNAGANILNGGAGNDTITGGDGADTLVGSTGQDVLTGGVGNDRFRFAATTDSAVANPDVITDFTPAGSQLDRIELNLIDANTTLAGNQAFVYRGAAFTGAAGDLRVQPAGGGLYTAAGDVNGDGTADFAILIQSAAAPAASWFIL</sequence>
<dbReference type="InterPro" id="IPR018247">
    <property type="entry name" value="EF_Hand_1_Ca_BS"/>
</dbReference>
<dbReference type="InterPro" id="IPR001343">
    <property type="entry name" value="Hemolysn_Ca-bd"/>
</dbReference>
<dbReference type="InterPro" id="IPR011049">
    <property type="entry name" value="Serralysin-like_metalloprot_C"/>
</dbReference>
<dbReference type="PANTHER" id="PTHR38340">
    <property type="entry name" value="S-LAYER PROTEIN"/>
    <property type="match status" value="1"/>
</dbReference>
<dbReference type="EMBL" id="JAHYBZ010000001">
    <property type="protein sequence ID" value="MBW6396324.1"/>
    <property type="molecule type" value="Genomic_DNA"/>
</dbReference>
<comment type="subcellular location">
    <subcellularLocation>
        <location evidence="1">Secreted</location>
    </subcellularLocation>
</comment>
<dbReference type="InterPro" id="IPR018511">
    <property type="entry name" value="Hemolysin-typ_Ca-bd_CS"/>
</dbReference>
<dbReference type="Pfam" id="PF00353">
    <property type="entry name" value="HemolysinCabind"/>
    <property type="match status" value="15"/>
</dbReference>
<accession>A0ABS7A206</accession>
<proteinExistence type="predicted"/>
<comment type="caution">
    <text evidence="3">The sequence shown here is derived from an EMBL/GenBank/DDBJ whole genome shotgun (WGS) entry which is preliminary data.</text>
</comment>
<dbReference type="PANTHER" id="PTHR38340:SF1">
    <property type="entry name" value="S-LAYER PROTEIN"/>
    <property type="match status" value="1"/>
</dbReference>
<evidence type="ECO:0008006" key="5">
    <source>
        <dbReference type="Google" id="ProtNLM"/>
    </source>
</evidence>
<evidence type="ECO:0000256" key="1">
    <source>
        <dbReference type="ARBA" id="ARBA00004613"/>
    </source>
</evidence>
<dbReference type="InterPro" id="IPR050557">
    <property type="entry name" value="RTX_toxin/Mannuronan_C5-epim"/>
</dbReference>
<evidence type="ECO:0000313" key="4">
    <source>
        <dbReference type="Proteomes" id="UP001196565"/>
    </source>
</evidence>
<reference evidence="3 4" key="1">
    <citation type="submission" date="2021-07" db="EMBL/GenBank/DDBJ databases">
        <authorList>
            <person name="So Y."/>
        </authorList>
    </citation>
    <scope>NUCLEOTIDE SEQUENCE [LARGE SCALE GENOMIC DNA]</scope>
    <source>
        <strain evidence="3 4">HJA6</strain>
    </source>
</reference>
<dbReference type="SUPFAM" id="SSF51120">
    <property type="entry name" value="beta-Roll"/>
    <property type="match status" value="8"/>
</dbReference>
<keyword evidence="4" id="KW-1185">Reference proteome</keyword>
<dbReference type="PROSITE" id="PS00330">
    <property type="entry name" value="HEMOLYSIN_CALCIUM"/>
    <property type="match status" value="11"/>
</dbReference>
<gene>
    <name evidence="3" type="ORF">KPL78_00625</name>
</gene>
<dbReference type="PRINTS" id="PR00313">
    <property type="entry name" value="CABNDNGRPT"/>
</dbReference>
<keyword evidence="2" id="KW-0964">Secreted</keyword>
<name>A0ABS7A206_9PROT</name>
<dbReference type="Gene3D" id="2.150.10.10">
    <property type="entry name" value="Serralysin-like metalloprotease, C-terminal"/>
    <property type="match status" value="10"/>
</dbReference>
<dbReference type="Proteomes" id="UP001196565">
    <property type="component" value="Unassembled WGS sequence"/>
</dbReference>
<dbReference type="RefSeq" id="WP_219760709.1">
    <property type="nucleotide sequence ID" value="NZ_JAHYBZ010000001.1"/>
</dbReference>
<evidence type="ECO:0000313" key="3">
    <source>
        <dbReference type="EMBL" id="MBW6396324.1"/>
    </source>
</evidence>